<keyword evidence="1 3" id="KW-0547">Nucleotide-binding</keyword>
<sequence length="163" mass="18461">MPSLDVVSVVDMQAMDNAVNNAKRDLGNRYDFKNAKYELVLNRKDKKIEIVAEDEFKLKAIIETLIQQCVRFKLDSKCLDVADAHTVSLGAAKTEIKIKDGLTKETASKITKFIKSTKLKLDSAIQGEQIRITGKQIDDLQEIMQLLNGQDFDVPLQYVNMKR</sequence>
<dbReference type="PANTHER" id="PTHR30476:SF0">
    <property type="entry name" value="UPF0234 PROTEIN YAJQ"/>
    <property type="match status" value="1"/>
</dbReference>
<dbReference type="AlphaFoldDB" id="A0A0V8M2X2"/>
<dbReference type="InterPro" id="IPR035570">
    <property type="entry name" value="UPF0234_N"/>
</dbReference>
<dbReference type="HAMAP" id="MF_00632">
    <property type="entry name" value="UPF0234"/>
    <property type="match status" value="1"/>
</dbReference>
<evidence type="ECO:0000313" key="4">
    <source>
        <dbReference type="EMBL" id="BAZ97721.1"/>
    </source>
</evidence>
<comment type="function">
    <text evidence="3">Nucleotide-binding protein.</text>
</comment>
<dbReference type="OrthoDB" id="9801447at2"/>
<dbReference type="SMR" id="A0A0V8M2X2"/>
<dbReference type="GO" id="GO:0005829">
    <property type="term" value="C:cytosol"/>
    <property type="evidence" value="ECO:0007669"/>
    <property type="project" value="TreeGrafter"/>
</dbReference>
<dbReference type="Proteomes" id="UP000218257">
    <property type="component" value="Chromosome"/>
</dbReference>
<dbReference type="Proteomes" id="UP001327986">
    <property type="component" value="Chromosome"/>
</dbReference>
<evidence type="ECO:0000313" key="5">
    <source>
        <dbReference type="EMBL" id="KSV18032.1"/>
    </source>
</evidence>
<dbReference type="NCBIfam" id="NF003819">
    <property type="entry name" value="PRK05412.1"/>
    <property type="match status" value="1"/>
</dbReference>
<reference evidence="4 8" key="2">
    <citation type="journal article" date="2017" name="Sci. Rep.">
        <title>Isolation and genomic characterization of a Dehalococcoides strain suggests genomic rearrangement during culture.</title>
        <authorList>
            <person name="Yohda M."/>
            <person name="Ikegami K."/>
            <person name="Aita Y."/>
            <person name="Kitajima M."/>
            <person name="Takechi A."/>
            <person name="Iwamoto M."/>
            <person name="Fukuda T."/>
            <person name="Tamura N."/>
            <person name="Shibasaki J."/>
            <person name="Koike S."/>
            <person name="Komatsu D."/>
            <person name="Miyagi S."/>
            <person name="Nishimura M."/>
            <person name="Uchino Y."/>
            <person name="Shiroma A."/>
            <person name="Shimoji M."/>
            <person name="Tamotsu H."/>
            <person name="Ashimine N."/>
            <person name="Shinzato M."/>
            <person name="Ohki S."/>
            <person name="Nakano K."/>
            <person name="Teruya K."/>
            <person name="Satou K."/>
            <person name="Hirano T."/>
            <person name="Yagi O."/>
        </authorList>
    </citation>
    <scope>NUCLEOTIDE SEQUENCE [LARGE SCALE GENOMIC DNA]</scope>
    <source>
        <strain evidence="4 8">UCH-ATV1</strain>
    </source>
</reference>
<dbReference type="EMBL" id="AP017649">
    <property type="protein sequence ID" value="BAZ97721.1"/>
    <property type="molecule type" value="Genomic_DNA"/>
</dbReference>
<dbReference type="InterPro" id="IPR035571">
    <property type="entry name" value="UPF0234-like_C"/>
</dbReference>
<gene>
    <name evidence="5" type="ORF">DA01_05165</name>
    <name evidence="4" type="ORF">DEHALATV1_1093</name>
    <name evidence="6" type="ORF">VLL09_06275</name>
</gene>
<reference evidence="6" key="3">
    <citation type="submission" date="2023-12" db="EMBL/GenBank/DDBJ databases">
        <title>Isolation of organohalide respiring bacteria Dehalococcoides mccartyi strain GPTCE1 in groundwater collected near a chemical plant in Suzhou, China.</title>
        <authorList>
            <person name="Liu G."/>
        </authorList>
    </citation>
    <scope>NUCLEOTIDE SEQUENCE</scope>
    <source>
        <strain evidence="6">GPTCE1</strain>
    </source>
</reference>
<accession>A0A0V8M2X2</accession>
<dbReference type="RefSeq" id="WP_010937006.1">
    <property type="nucleotide sequence ID" value="NZ_AP017649.1"/>
</dbReference>
<evidence type="ECO:0000256" key="1">
    <source>
        <dbReference type="ARBA" id="ARBA00022741"/>
    </source>
</evidence>
<dbReference type="InterPro" id="IPR007551">
    <property type="entry name" value="YajQ/Smlt4090-like"/>
</dbReference>
<dbReference type="Proteomes" id="UP000053577">
    <property type="component" value="Unassembled WGS sequence"/>
</dbReference>
<dbReference type="PATRIC" id="fig|243164.10.peg.1247"/>
<comment type="similarity">
    <text evidence="2 3">Belongs to the YajQ family.</text>
</comment>
<dbReference type="GO" id="GO:0000166">
    <property type="term" value="F:nucleotide binding"/>
    <property type="evidence" value="ECO:0007669"/>
    <property type="project" value="UniProtKB-UniRule"/>
</dbReference>
<evidence type="ECO:0000313" key="6">
    <source>
        <dbReference type="EMBL" id="WRO06990.1"/>
    </source>
</evidence>
<reference evidence="5 7" key="1">
    <citation type="journal article" date="2015" name="Sci. Rep.">
        <title>A comparative genomics and reductive dehalogenase gene transcription study of two chloroethene-respiring bacteria, Dehalococcoides mccartyi strains MB and 11a.</title>
        <authorList>
            <person name="Low A."/>
            <person name="Shen Z."/>
            <person name="Cheng D."/>
            <person name="Rogers M.J."/>
            <person name="Lee P.K."/>
            <person name="He J."/>
        </authorList>
    </citation>
    <scope>NUCLEOTIDE SEQUENCE [LARGE SCALE GENOMIC DNA]</scope>
    <source>
        <strain evidence="5 7">MB</strain>
    </source>
</reference>
<evidence type="ECO:0000256" key="3">
    <source>
        <dbReference type="HAMAP-Rule" id="MF_00632"/>
    </source>
</evidence>
<dbReference type="CDD" id="cd11740">
    <property type="entry name" value="YajQ_like"/>
    <property type="match status" value="1"/>
</dbReference>
<dbReference type="GeneID" id="3229436"/>
<dbReference type="PANTHER" id="PTHR30476">
    <property type="entry name" value="UPF0234 PROTEIN YAJQ"/>
    <property type="match status" value="1"/>
</dbReference>
<dbReference type="Pfam" id="PF04461">
    <property type="entry name" value="YajQ"/>
    <property type="match status" value="1"/>
</dbReference>
<dbReference type="InterPro" id="IPR036183">
    <property type="entry name" value="YajQ-like_sf"/>
</dbReference>
<protein>
    <recommendedName>
        <fullName evidence="3">Nucleotide-binding protein DA01_05165</fullName>
    </recommendedName>
</protein>
<evidence type="ECO:0000256" key="2">
    <source>
        <dbReference type="ARBA" id="ARBA00093450"/>
    </source>
</evidence>
<organism evidence="5 7">
    <name type="scientific">Dehalococcoides mccartyi</name>
    <dbReference type="NCBI Taxonomy" id="61435"/>
    <lineage>
        <taxon>Bacteria</taxon>
        <taxon>Bacillati</taxon>
        <taxon>Chloroflexota</taxon>
        <taxon>Dehalococcoidia</taxon>
        <taxon>Dehalococcoidales</taxon>
        <taxon>Dehalococcoidaceae</taxon>
        <taxon>Dehalococcoides</taxon>
    </lineage>
</organism>
<proteinExistence type="inferred from homology"/>
<dbReference type="EMBL" id="JGYD01000018">
    <property type="protein sequence ID" value="KSV18032.1"/>
    <property type="molecule type" value="Genomic_DNA"/>
</dbReference>
<name>A0A0V8M2X2_9CHLR</name>
<dbReference type="eggNOG" id="COG1666">
    <property type="taxonomic scope" value="Bacteria"/>
</dbReference>
<evidence type="ECO:0000313" key="7">
    <source>
        <dbReference type="Proteomes" id="UP000053577"/>
    </source>
</evidence>
<dbReference type="EMBL" id="CP141531">
    <property type="protein sequence ID" value="WRO06990.1"/>
    <property type="molecule type" value="Genomic_DNA"/>
</dbReference>
<dbReference type="SUPFAM" id="SSF89963">
    <property type="entry name" value="YajQ-like"/>
    <property type="match status" value="2"/>
</dbReference>
<dbReference type="Gene3D" id="3.30.70.860">
    <property type="match status" value="1"/>
</dbReference>
<dbReference type="Gene3D" id="3.30.70.990">
    <property type="entry name" value="YajQ-like, domain 2"/>
    <property type="match status" value="1"/>
</dbReference>
<evidence type="ECO:0000313" key="8">
    <source>
        <dbReference type="Proteomes" id="UP000218257"/>
    </source>
</evidence>